<dbReference type="AlphaFoldDB" id="A0A919QEX5"/>
<feature type="compositionally biased region" description="Pro residues" evidence="1">
    <location>
        <begin position="195"/>
        <end position="209"/>
    </location>
</feature>
<name>A0A919QEX5_9ACTN</name>
<evidence type="ECO:0000256" key="1">
    <source>
        <dbReference type="SAM" id="MobiDB-lite"/>
    </source>
</evidence>
<proteinExistence type="predicted"/>
<organism evidence="2 3">
    <name type="scientific">Acrocarpospora phusangensis</name>
    <dbReference type="NCBI Taxonomy" id="1070424"/>
    <lineage>
        <taxon>Bacteria</taxon>
        <taxon>Bacillati</taxon>
        <taxon>Actinomycetota</taxon>
        <taxon>Actinomycetes</taxon>
        <taxon>Streptosporangiales</taxon>
        <taxon>Streptosporangiaceae</taxon>
        <taxon>Acrocarpospora</taxon>
    </lineage>
</organism>
<keyword evidence="3" id="KW-1185">Reference proteome</keyword>
<accession>A0A919QEX5</accession>
<protein>
    <submittedName>
        <fullName evidence="2">Uncharacterized protein</fullName>
    </submittedName>
</protein>
<evidence type="ECO:0000313" key="2">
    <source>
        <dbReference type="EMBL" id="GIH26248.1"/>
    </source>
</evidence>
<sequence>MGVRLLSRLPARVFAGLVLLLSFVVVAPASAAVFCYGGGMIHADLVDDGTGQPNRFIQKFPAVIEFSTEGFERVQEEDCRQATLTVQHTILASGRSVSLGTSGSTRVTVTEADVSIGGGYPYCRICVRFRTIMMDGVNAAVPMYDSTGTSGYFPAPATPGADYDGDGVDDGDDSCPSEPGPASNNGCPDGSATPSPSPSGEPSAEPSPSPTCQAPAVRLEQALDGDGVALTATVEFSTDPAGFDYQWRQVSGPGTATFGPTLVASLGRTVIVSNTVRFSQRGAHVLEFTAAKPGCSTESEIRVGGIEIRVDTSDAHGLLEGTVAPATGECPVTLTVKSTRDAQVWNGVVPSAQSGAALPPRPETRWPRVVNPNGAALLGPDAYGTLTWPGACLSEPDQFISFAYDITDQAALNMQAVEIVTKILSMGWLSQTGLQNDLTKIAAFQRALRGDAKKLWECVAGLQLRPEPSGAFLCAMSPLVGLINDPPAMERLVDQLAALGGGFYVTEETRRAWEAVTKLDPVNLAKYLRMLTLEYTPGFAEQEADEQKKEIERLTTIFNTDEASQQQAQRNLTEHLEKIKTARADLKAAKDYTKAEQALAKCLNRRNTGCPAEKAALNSARLVLVPIAQKYGLPADSAVAGRISALIDSMDRQTDVLKQAIRQADEVVAVSKAALKEANRVFASLEKMAVVAEVLDPVLEIVEQSFAYYDAHQKGITTGAIYFVACGPGSRKPVCVTR</sequence>
<comment type="caution">
    <text evidence="2">The sequence shown here is derived from an EMBL/GenBank/DDBJ whole genome shotgun (WGS) entry which is preliminary data.</text>
</comment>
<reference evidence="2" key="1">
    <citation type="submission" date="2021-01" db="EMBL/GenBank/DDBJ databases">
        <title>Whole genome shotgun sequence of Acrocarpospora phusangensis NBRC 108782.</title>
        <authorList>
            <person name="Komaki H."/>
            <person name="Tamura T."/>
        </authorList>
    </citation>
    <scope>NUCLEOTIDE SEQUENCE</scope>
    <source>
        <strain evidence="2">NBRC 108782</strain>
    </source>
</reference>
<feature type="region of interest" description="Disordered" evidence="1">
    <location>
        <begin position="155"/>
        <end position="213"/>
    </location>
</feature>
<evidence type="ECO:0000313" key="3">
    <source>
        <dbReference type="Proteomes" id="UP000640052"/>
    </source>
</evidence>
<dbReference type="EMBL" id="BOOA01000037">
    <property type="protein sequence ID" value="GIH26248.1"/>
    <property type="molecule type" value="Genomic_DNA"/>
</dbReference>
<dbReference type="Proteomes" id="UP000640052">
    <property type="component" value="Unassembled WGS sequence"/>
</dbReference>
<feature type="compositionally biased region" description="Acidic residues" evidence="1">
    <location>
        <begin position="163"/>
        <end position="175"/>
    </location>
</feature>
<gene>
    <name evidence="2" type="ORF">Aph01nite_45580</name>
</gene>